<reference evidence="1" key="1">
    <citation type="submission" date="2021-02" db="EMBL/GenBank/DDBJ databases">
        <authorList>
            <person name="Nowell W R."/>
        </authorList>
    </citation>
    <scope>NUCLEOTIDE SEQUENCE</scope>
</reference>
<comment type="caution">
    <text evidence="1">The sequence shown here is derived from an EMBL/GenBank/DDBJ whole genome shotgun (WGS) entry which is preliminary data.</text>
</comment>
<protein>
    <submittedName>
        <fullName evidence="1">Uncharacterized protein</fullName>
    </submittedName>
</protein>
<evidence type="ECO:0000313" key="2">
    <source>
        <dbReference type="Proteomes" id="UP000676336"/>
    </source>
</evidence>
<dbReference type="EMBL" id="CAJOBI010362710">
    <property type="protein sequence ID" value="CAF5226935.1"/>
    <property type="molecule type" value="Genomic_DNA"/>
</dbReference>
<dbReference type="AlphaFoldDB" id="A0A8S3KAW5"/>
<sequence>RFRQDPEAGSSVLGYIVEIRFGLHNRTCRLRYDILFEDSHYLNKALKNFLYNWQYKIVNRQLVKRQAMVTNLIENSTQSSIVNKNLSSSNNSNEVRLSIQFDN</sequence>
<gene>
    <name evidence="1" type="ORF">SMN809_LOCUS85023</name>
</gene>
<name>A0A8S3KAW5_9BILA</name>
<organism evidence="1 2">
    <name type="scientific">Rotaria magnacalcarata</name>
    <dbReference type="NCBI Taxonomy" id="392030"/>
    <lineage>
        <taxon>Eukaryota</taxon>
        <taxon>Metazoa</taxon>
        <taxon>Spiralia</taxon>
        <taxon>Gnathifera</taxon>
        <taxon>Rotifera</taxon>
        <taxon>Eurotatoria</taxon>
        <taxon>Bdelloidea</taxon>
        <taxon>Philodinida</taxon>
        <taxon>Philodinidae</taxon>
        <taxon>Rotaria</taxon>
    </lineage>
</organism>
<feature type="non-terminal residue" evidence="1">
    <location>
        <position position="1"/>
    </location>
</feature>
<accession>A0A8S3KAW5</accession>
<evidence type="ECO:0000313" key="1">
    <source>
        <dbReference type="EMBL" id="CAF5226935.1"/>
    </source>
</evidence>
<proteinExistence type="predicted"/>
<dbReference type="Proteomes" id="UP000676336">
    <property type="component" value="Unassembled WGS sequence"/>
</dbReference>